<dbReference type="Proteomes" id="UP000012220">
    <property type="component" value="Unassembled WGS sequence"/>
</dbReference>
<dbReference type="AlphaFoldDB" id="N1UK08"/>
<evidence type="ECO:0000313" key="1">
    <source>
        <dbReference type="EMBL" id="EMY25197.1"/>
    </source>
</evidence>
<sequence>MSEYLLFSNMGTNNLNGLDKELNDLLLAQLYLCWSLCTENSETQKAILGKTHCGE</sequence>
<evidence type="ECO:0000313" key="2">
    <source>
        <dbReference type="Proteomes" id="UP000012220"/>
    </source>
</evidence>
<dbReference type="BioCyc" id="LINT1085541:G11IQ-1927-MONOMER"/>
<proteinExistence type="predicted"/>
<gene>
    <name evidence="1" type="ORF">LEP1GSC115_2739</name>
</gene>
<accession>N1UK08</accession>
<dbReference type="EMBL" id="AHNY02000153">
    <property type="protein sequence ID" value="EMY25197.1"/>
    <property type="molecule type" value="Genomic_DNA"/>
</dbReference>
<reference evidence="1 2" key="1">
    <citation type="submission" date="2013-02" db="EMBL/GenBank/DDBJ databases">
        <authorList>
            <person name="Harkins D.M."/>
            <person name="Durkin A.S."/>
            <person name="Brinkac L.M."/>
            <person name="Haft D.H."/>
            <person name="Selengut J.D."/>
            <person name="Sanka R."/>
            <person name="DePew J."/>
            <person name="Purushe J."/>
            <person name="Picardeau M."/>
            <person name="Werts C."/>
            <person name="Goarant C."/>
            <person name="Vinetz J.M."/>
            <person name="Sutton G.G."/>
            <person name="Nierman W.C."/>
            <person name="Fouts D.E."/>
        </authorList>
    </citation>
    <scope>NUCLEOTIDE SEQUENCE [LARGE SCALE GENOMIC DNA]</scope>
    <source>
        <strain evidence="1 2">200703203</strain>
    </source>
</reference>
<name>N1UK08_LEPIR</name>
<protein>
    <submittedName>
        <fullName evidence="1">Uncharacterized protein</fullName>
    </submittedName>
</protein>
<comment type="caution">
    <text evidence="1">The sequence shown here is derived from an EMBL/GenBank/DDBJ whole genome shotgun (WGS) entry which is preliminary data.</text>
</comment>
<organism evidence="1 2">
    <name type="scientific">Leptospira interrogans serovar Australis str. 200703203</name>
    <dbReference type="NCBI Taxonomy" id="1085541"/>
    <lineage>
        <taxon>Bacteria</taxon>
        <taxon>Pseudomonadati</taxon>
        <taxon>Spirochaetota</taxon>
        <taxon>Spirochaetia</taxon>
        <taxon>Leptospirales</taxon>
        <taxon>Leptospiraceae</taxon>
        <taxon>Leptospira</taxon>
    </lineage>
</organism>